<protein>
    <recommendedName>
        <fullName evidence="3">Lipoprotein</fullName>
    </recommendedName>
</protein>
<dbReference type="EMBL" id="WRXO01000001">
    <property type="protein sequence ID" value="MVT39632.1"/>
    <property type="molecule type" value="Genomic_DNA"/>
</dbReference>
<reference evidence="1 2" key="1">
    <citation type="submission" date="2019-12" db="EMBL/GenBank/DDBJ databases">
        <title>The draft genomic sequence of strain Chitinophaga oryziterrae JCM 16595.</title>
        <authorList>
            <person name="Zhang X."/>
        </authorList>
    </citation>
    <scope>NUCLEOTIDE SEQUENCE [LARGE SCALE GENOMIC DNA]</scope>
    <source>
        <strain evidence="1 2">JCM 16595</strain>
    </source>
</reference>
<name>A0A6N8J626_9BACT</name>
<evidence type="ECO:0000313" key="1">
    <source>
        <dbReference type="EMBL" id="MVT39632.1"/>
    </source>
</evidence>
<dbReference type="Proteomes" id="UP000468388">
    <property type="component" value="Unassembled WGS sequence"/>
</dbReference>
<organism evidence="1 2">
    <name type="scientific">Chitinophaga oryziterrae</name>
    <dbReference type="NCBI Taxonomy" id="1031224"/>
    <lineage>
        <taxon>Bacteria</taxon>
        <taxon>Pseudomonadati</taxon>
        <taxon>Bacteroidota</taxon>
        <taxon>Chitinophagia</taxon>
        <taxon>Chitinophagales</taxon>
        <taxon>Chitinophagaceae</taxon>
        <taxon>Chitinophaga</taxon>
    </lineage>
</organism>
<comment type="caution">
    <text evidence="1">The sequence shown here is derived from an EMBL/GenBank/DDBJ whole genome shotgun (WGS) entry which is preliminary data.</text>
</comment>
<gene>
    <name evidence="1" type="ORF">GO495_03460</name>
</gene>
<evidence type="ECO:0000313" key="2">
    <source>
        <dbReference type="Proteomes" id="UP000468388"/>
    </source>
</evidence>
<evidence type="ECO:0008006" key="3">
    <source>
        <dbReference type="Google" id="ProtNLM"/>
    </source>
</evidence>
<keyword evidence="2" id="KW-1185">Reference proteome</keyword>
<dbReference type="RefSeq" id="WP_157298294.1">
    <property type="nucleotide sequence ID" value="NZ_BAAAZB010000005.1"/>
</dbReference>
<dbReference type="PROSITE" id="PS51257">
    <property type="entry name" value="PROKAR_LIPOPROTEIN"/>
    <property type="match status" value="1"/>
</dbReference>
<dbReference type="AlphaFoldDB" id="A0A6N8J626"/>
<accession>A0A6N8J626</accession>
<sequence length="306" mass="33714">MNKIVLALLAICLLGACKSKHKKVAGDEFTFEDFRDLFTTTQLPYKLTLDSLKAEEDDSSAIEPELMKQFLTDTLATRDFQAGSAVQYFPLAYLEGDKINYFVVKATGKTTRMAYLCIIDKKGHYLNRLQVGKLVDNGNSTKYFSIDNKRAVKITEEQQLGPGRTATKEEFYDVAADGKAMLVMTNSSGDAVAGQIFNPIDTLPRKHKLSGDYEAGELSIVSVRDGKDAKSFQFFISFAKESGCKGELSGTGHFTGANKGEYKDKDSDCGISFQFSAGHLSIKEIGGCGAYRGVRCFFEGSFKKKQ</sequence>
<proteinExistence type="predicted"/>
<dbReference type="OrthoDB" id="653743at2"/>